<dbReference type="OrthoDB" id="3192982at2"/>
<dbReference type="STRING" id="1299998.AUL39_08720"/>
<reference evidence="1 2" key="1">
    <citation type="submission" date="2015-12" db="EMBL/GenBank/DDBJ databases">
        <title>Draft Genome Sequence of Olsenella scatoligenes SK9K4T; a Producer of 3-Methylindole- (skatole) and 4-Methylphenol- (p-cresol) Isolated from Pig Feces.</title>
        <authorList>
            <person name="Li X."/>
            <person name="Borg B."/>
            <person name="Canibe N."/>
        </authorList>
    </citation>
    <scope>NUCLEOTIDE SEQUENCE [LARGE SCALE GENOMIC DNA]</scope>
    <source>
        <strain evidence="1 2">SK9K4</strain>
    </source>
</reference>
<evidence type="ECO:0000313" key="2">
    <source>
        <dbReference type="Proteomes" id="UP000054078"/>
    </source>
</evidence>
<comment type="caution">
    <text evidence="1">The sequence shown here is derived from an EMBL/GenBank/DDBJ whole genome shotgun (WGS) entry which is preliminary data.</text>
</comment>
<dbReference type="RefSeq" id="WP_059055406.1">
    <property type="nucleotide sequence ID" value="NZ_LOJF01000011.1"/>
</dbReference>
<gene>
    <name evidence="1" type="ORF">AUL39_08720</name>
</gene>
<keyword evidence="2" id="KW-1185">Reference proteome</keyword>
<dbReference type="AlphaFoldDB" id="A0A100YU75"/>
<accession>A0A100YU75</accession>
<organism evidence="1 2">
    <name type="scientific">Tractidigestivibacter scatoligenes</name>
    <name type="common">Olsenella scatoligenes</name>
    <dbReference type="NCBI Taxonomy" id="1299998"/>
    <lineage>
        <taxon>Bacteria</taxon>
        <taxon>Bacillati</taxon>
        <taxon>Actinomycetota</taxon>
        <taxon>Coriobacteriia</taxon>
        <taxon>Coriobacteriales</taxon>
        <taxon>Atopobiaceae</taxon>
        <taxon>Tractidigestivibacter</taxon>
    </lineage>
</organism>
<name>A0A100YU75_TRASO</name>
<dbReference type="Proteomes" id="UP000054078">
    <property type="component" value="Unassembled WGS sequence"/>
</dbReference>
<protein>
    <submittedName>
        <fullName evidence="1">Uncharacterized protein</fullName>
    </submittedName>
</protein>
<sequence>MRVTVSFVDGRLEEFDSDRLTRPDPLPGRSVLSDLVLSLGDDGIWLELDYYDSQGVAEGEALRRRRGWRAQLATPKELGSVSRVDVDGAARWLRAGGGLVDVSRLDDVRAMLDDGPSDLPALSAWAYRTGLSIPEVAGDDPRDATERVCAWMGVPAGSLEFLSRVRATVSQTSDPGFGGAS</sequence>
<proteinExistence type="predicted"/>
<evidence type="ECO:0000313" key="1">
    <source>
        <dbReference type="EMBL" id="KUH57770.1"/>
    </source>
</evidence>
<dbReference type="EMBL" id="LOJF01000011">
    <property type="protein sequence ID" value="KUH57770.1"/>
    <property type="molecule type" value="Genomic_DNA"/>
</dbReference>